<sequence>MPIRPTHRGEHGYGVFHKPDPEKAAIMRFFNASSYEVAAAGCFEDEVTGEYTDIPEVATMRNGVVWGNKDAYHFEKYDMELSPEFRAYAPEHAPGE</sequence>
<keyword evidence="2" id="KW-1185">Reference proteome</keyword>
<organism evidence="1 2">
    <name type="scientific">Collinsella intestinalis</name>
    <dbReference type="NCBI Taxonomy" id="147207"/>
    <lineage>
        <taxon>Bacteria</taxon>
        <taxon>Bacillati</taxon>
        <taxon>Actinomycetota</taxon>
        <taxon>Coriobacteriia</taxon>
        <taxon>Coriobacteriales</taxon>
        <taxon>Coriobacteriaceae</taxon>
        <taxon>Collinsella</taxon>
    </lineage>
</organism>
<dbReference type="InParanoid" id="A0A414NFR9"/>
<dbReference type="RefSeq" id="WP_118102808.1">
    <property type="nucleotide sequence ID" value="NZ_CABJEU010000001.1"/>
</dbReference>
<gene>
    <name evidence="1" type="ORF">DW682_02435</name>
</gene>
<dbReference type="EMBL" id="QSLJ01000001">
    <property type="protein sequence ID" value="RHF38577.1"/>
    <property type="molecule type" value="Genomic_DNA"/>
</dbReference>
<evidence type="ECO:0000313" key="2">
    <source>
        <dbReference type="Proteomes" id="UP000283983"/>
    </source>
</evidence>
<proteinExistence type="predicted"/>
<reference evidence="1 2" key="1">
    <citation type="submission" date="2018-08" db="EMBL/GenBank/DDBJ databases">
        <title>A genome reference for cultivated species of the human gut microbiota.</title>
        <authorList>
            <person name="Zou Y."/>
            <person name="Xue W."/>
            <person name="Luo G."/>
        </authorList>
    </citation>
    <scope>NUCLEOTIDE SEQUENCE [LARGE SCALE GENOMIC DNA]</scope>
    <source>
        <strain evidence="1 2">AM25-33</strain>
    </source>
</reference>
<dbReference type="Proteomes" id="UP000283983">
    <property type="component" value="Unassembled WGS sequence"/>
</dbReference>
<comment type="caution">
    <text evidence="1">The sequence shown here is derived from an EMBL/GenBank/DDBJ whole genome shotgun (WGS) entry which is preliminary data.</text>
</comment>
<evidence type="ECO:0000313" key="1">
    <source>
        <dbReference type="EMBL" id="RHF38577.1"/>
    </source>
</evidence>
<name>A0A414NFR9_9ACTN</name>
<accession>A0A414NFR9</accession>
<protein>
    <submittedName>
        <fullName evidence="1">Uncharacterized protein</fullName>
    </submittedName>
</protein>
<dbReference type="AlphaFoldDB" id="A0A414NFR9"/>